<dbReference type="EMBL" id="EU951869">
    <property type="protein sequence ID" value="ACG23987.1"/>
    <property type="molecule type" value="mRNA"/>
</dbReference>
<sequence>MSQPSLPVQCPENGIQKPLDHTCSRGRGRRCPLWALLMDEG</sequence>
<evidence type="ECO:0000313" key="1">
    <source>
        <dbReference type="EMBL" id="ACG23987.1"/>
    </source>
</evidence>
<name>B6SGK4_MAIZE</name>
<accession>B6SGK4</accession>
<reference evidence="1" key="1">
    <citation type="journal article" date="2009" name="Plant Mol. Biol.">
        <title>Insights into corn genes derived from large-scale cDNA sequencing.</title>
        <authorList>
            <person name="Alexandrov N.N."/>
            <person name="Brover V.V."/>
            <person name="Freidin S."/>
            <person name="Troukhan M.E."/>
            <person name="Tatarinova T.V."/>
            <person name="Zhang H."/>
            <person name="Swaller T.J."/>
            <person name="Lu Y.P."/>
            <person name="Bouck J."/>
            <person name="Flavell R.B."/>
            <person name="Feldmann K.A."/>
        </authorList>
    </citation>
    <scope>NUCLEOTIDE SEQUENCE</scope>
</reference>
<organism evidence="1">
    <name type="scientific">Zea mays</name>
    <name type="common">Maize</name>
    <dbReference type="NCBI Taxonomy" id="4577"/>
    <lineage>
        <taxon>Eukaryota</taxon>
        <taxon>Viridiplantae</taxon>
        <taxon>Streptophyta</taxon>
        <taxon>Embryophyta</taxon>
        <taxon>Tracheophyta</taxon>
        <taxon>Spermatophyta</taxon>
        <taxon>Magnoliopsida</taxon>
        <taxon>Liliopsida</taxon>
        <taxon>Poales</taxon>
        <taxon>Poaceae</taxon>
        <taxon>PACMAD clade</taxon>
        <taxon>Panicoideae</taxon>
        <taxon>Andropogonodae</taxon>
        <taxon>Andropogoneae</taxon>
        <taxon>Tripsacinae</taxon>
        <taxon>Zea</taxon>
    </lineage>
</organism>
<proteinExistence type="evidence at transcript level"/>
<dbReference type="AlphaFoldDB" id="B6SGK4"/>
<dbReference type="EMBL" id="EU953606">
    <property type="protein sequence ID" value="ACG25724.1"/>
    <property type="molecule type" value="mRNA"/>
</dbReference>
<dbReference type="EMBL" id="EU952043">
    <property type="protein sequence ID" value="ACG24161.1"/>
    <property type="molecule type" value="mRNA"/>
</dbReference>
<protein>
    <submittedName>
        <fullName evidence="1">Uncharacterized protein</fullName>
    </submittedName>
</protein>